<dbReference type="GeneID" id="104613134"/>
<dbReference type="FunCoup" id="A0A1U8BCH6">
    <property type="interactions" value="974"/>
</dbReference>
<keyword evidence="2" id="KW-1185">Reference proteome</keyword>
<evidence type="ECO:0000313" key="2">
    <source>
        <dbReference type="Proteomes" id="UP000189703"/>
    </source>
</evidence>
<evidence type="ECO:0000259" key="1">
    <source>
        <dbReference type="Pfam" id="PF12222"/>
    </source>
</evidence>
<dbReference type="OrthoDB" id="339900at2759"/>
<gene>
    <name evidence="3" type="primary">LOC104613134</name>
</gene>
<accession>A0A1U8BCH6</accession>
<dbReference type="OMA" id="HQFANSY"/>
<dbReference type="InterPro" id="IPR021102">
    <property type="entry name" value="PNGase_A"/>
</dbReference>
<dbReference type="Pfam" id="PF12222">
    <property type="entry name" value="PNGaseA"/>
    <property type="match status" value="1"/>
</dbReference>
<evidence type="ECO:0000313" key="3">
    <source>
        <dbReference type="RefSeq" id="XP_010279139.1"/>
    </source>
</evidence>
<protein>
    <submittedName>
        <fullName evidence="3">Peptide-N4-(N-acetyl-beta- glucosaminyl)asparagine amidase A-like</fullName>
    </submittedName>
</protein>
<dbReference type="Pfam" id="PF25156">
    <property type="entry name" value="PNGase_A_C"/>
    <property type="match status" value="1"/>
</dbReference>
<organism evidence="2 3">
    <name type="scientific">Nelumbo nucifera</name>
    <name type="common">Sacred lotus</name>
    <dbReference type="NCBI Taxonomy" id="4432"/>
    <lineage>
        <taxon>Eukaryota</taxon>
        <taxon>Viridiplantae</taxon>
        <taxon>Streptophyta</taxon>
        <taxon>Embryophyta</taxon>
        <taxon>Tracheophyta</taxon>
        <taxon>Spermatophyta</taxon>
        <taxon>Magnoliopsida</taxon>
        <taxon>Proteales</taxon>
        <taxon>Nelumbonaceae</taxon>
        <taxon>Nelumbo</taxon>
    </lineage>
</organism>
<dbReference type="AlphaFoldDB" id="A0A1U8BCH6"/>
<dbReference type="Proteomes" id="UP000189703">
    <property type="component" value="Unplaced"/>
</dbReference>
<dbReference type="KEGG" id="nnu:104613134"/>
<dbReference type="InterPro" id="IPR056948">
    <property type="entry name" value="PNGaseA_N"/>
</dbReference>
<feature type="domain" description="Peptide N-acetyl-beta-D-glucosaminyl asparaginase amidase A N-terminal" evidence="1">
    <location>
        <begin position="63"/>
        <end position="390"/>
    </location>
</feature>
<name>A0A1U8BCH6_NELNU</name>
<dbReference type="RefSeq" id="XP_010279139.1">
    <property type="nucleotide sequence ID" value="XM_010280837.1"/>
</dbReference>
<reference evidence="3" key="1">
    <citation type="submission" date="2025-08" db="UniProtKB">
        <authorList>
            <consortium name="RefSeq"/>
        </authorList>
    </citation>
    <scope>IDENTIFICATION</scope>
</reference>
<dbReference type="eggNOG" id="ENOG502QSXK">
    <property type="taxonomic scope" value="Eukaryota"/>
</dbReference>
<proteinExistence type="predicted"/>
<dbReference type="PANTHER" id="PTHR31104">
    <property type="entry name" value="PEPTIDE-N4-(N-ACETYL-BETA-GLUCOSAMINYL)ASPARAGINE AMIDASE A PROTEIN"/>
    <property type="match status" value="1"/>
</dbReference>
<sequence length="616" mass="69512">MASSSIFALFIFFIFLLHRPFSSNANLHQTRLFVSEHVSQAAPTEVPITRYFEVSRPIQVPRTKPCSVLVLQHDFGNTYGQPPVLAQYNPPLNCPSQDFSKIVLEWNATCKGRQFDRIFGMWLGGVELLRSCTAEPRGTGIVWSVKKDITRYSSLLKNPQTLAVHLANIVDQTYTGVYHVNITFHFWPAEERPRFQKPNWASSVYGFGFPADLILPISRNLPLNDGLWFLVQNSTDVQLKEFKIPQNAYRAILEVYVSYHSDDEFWYSNPPNDYITANNLTQVPGNGPFREVVVSIDGTVVGAVWPSTVIYTGGINPLLWRPISGIGSFDLPSYDIDITPFLGKVLDGKQHQLGFSVTNALSVWYIDANLHVWLDKQSARTKGKLIKYDVQPPVMTLVSDFNGSNGDFLITASRSFLLAGWVKSSHGNITTQSHQYFAYRNTMKFGNNGNEQIVNQTTDVNASVYSRLPSRLYFMDLSRRFPLYLYTNFVDQGNGTSTSVSNLSLGFNQQLFSHGPFGFSRGNLINLQAAQGSMIVKGNLVTSGLGSTQQVYTYDGKDGCYFRKVSSRNYTILYDQIERSCKRKLHPSLFLGVNKRPFPTRRNLLASDLHDQEKQV</sequence>